<dbReference type="RefSeq" id="WP_151594385.1">
    <property type="nucleotide sequence ID" value="NZ_WBMS02000011.1"/>
</dbReference>
<organism evidence="3 4">
    <name type="scientific">Actinomadura physcomitrii</name>
    <dbReference type="NCBI Taxonomy" id="2650748"/>
    <lineage>
        <taxon>Bacteria</taxon>
        <taxon>Bacillati</taxon>
        <taxon>Actinomycetota</taxon>
        <taxon>Actinomycetes</taxon>
        <taxon>Streptosporangiales</taxon>
        <taxon>Thermomonosporaceae</taxon>
        <taxon>Actinomadura</taxon>
    </lineage>
</organism>
<dbReference type="PANTHER" id="PTHR35526:SF3">
    <property type="entry name" value="ANTI-SIGMA-F FACTOR RSBW"/>
    <property type="match status" value="1"/>
</dbReference>
<reference evidence="3" key="1">
    <citation type="submission" date="2019-12" db="EMBL/GenBank/DDBJ databases">
        <title>Actinomadura physcomitrii sp. nov., a novel actinomycete isolated from moss [Physcomitrium sphaericum (Ludw) Fuernr].</title>
        <authorList>
            <person name="Zhuang X."/>
        </authorList>
    </citation>
    <scope>NUCLEOTIDE SEQUENCE [LARGE SCALE GENOMIC DNA]</scope>
    <source>
        <strain evidence="3">LD22</strain>
    </source>
</reference>
<dbReference type="CDD" id="cd16936">
    <property type="entry name" value="HATPase_RsbW-like"/>
    <property type="match status" value="1"/>
</dbReference>
<keyword evidence="1" id="KW-0723">Serine/threonine-protein kinase</keyword>
<dbReference type="GO" id="GO:0004674">
    <property type="term" value="F:protein serine/threonine kinase activity"/>
    <property type="evidence" value="ECO:0007669"/>
    <property type="project" value="UniProtKB-KW"/>
</dbReference>
<dbReference type="PANTHER" id="PTHR35526">
    <property type="entry name" value="ANTI-SIGMA-F FACTOR RSBW-RELATED"/>
    <property type="match status" value="1"/>
</dbReference>
<accession>A0A6I4M882</accession>
<dbReference type="EMBL" id="WBMS02000011">
    <property type="protein sequence ID" value="MWA01903.1"/>
    <property type="molecule type" value="Genomic_DNA"/>
</dbReference>
<keyword evidence="3" id="KW-0067">ATP-binding</keyword>
<protein>
    <submittedName>
        <fullName evidence="3">ATP-binding protein</fullName>
    </submittedName>
</protein>
<dbReference type="SUPFAM" id="SSF55874">
    <property type="entry name" value="ATPase domain of HSP90 chaperone/DNA topoisomerase II/histidine kinase"/>
    <property type="match status" value="1"/>
</dbReference>
<keyword evidence="4" id="KW-1185">Reference proteome</keyword>
<evidence type="ECO:0000256" key="1">
    <source>
        <dbReference type="ARBA" id="ARBA00022527"/>
    </source>
</evidence>
<proteinExistence type="predicted"/>
<name>A0A6I4M882_9ACTN</name>
<keyword evidence="1" id="KW-0418">Kinase</keyword>
<keyword evidence="1" id="KW-0808">Transferase</keyword>
<keyword evidence="3" id="KW-0547">Nucleotide-binding</keyword>
<gene>
    <name evidence="3" type="ORF">F8568_016295</name>
</gene>
<dbReference type="Proteomes" id="UP000462055">
    <property type="component" value="Unassembled WGS sequence"/>
</dbReference>
<evidence type="ECO:0000313" key="4">
    <source>
        <dbReference type="Proteomes" id="UP000462055"/>
    </source>
</evidence>
<dbReference type="Gene3D" id="3.30.565.10">
    <property type="entry name" value="Histidine kinase-like ATPase, C-terminal domain"/>
    <property type="match status" value="1"/>
</dbReference>
<sequence length="148" mass="16132">MDISLDLLLPRETASVPATRKILDASLQALGVAENIRDDIEVMLTEACTNVIKHARRGDVYTVRAAIHDERCVIKVIDSGEGFDAERILEPDPVSEVGRGLMIMRSLADDVRFDSYPQDGALVALEKHLDYAAGSIGGRLADTRSPQS</sequence>
<dbReference type="Pfam" id="PF13581">
    <property type="entry name" value="HATPase_c_2"/>
    <property type="match status" value="1"/>
</dbReference>
<dbReference type="InterPro" id="IPR050267">
    <property type="entry name" value="Anti-sigma-factor_SerPK"/>
</dbReference>
<dbReference type="InterPro" id="IPR036890">
    <property type="entry name" value="HATPase_C_sf"/>
</dbReference>
<comment type="caution">
    <text evidence="3">The sequence shown here is derived from an EMBL/GenBank/DDBJ whole genome shotgun (WGS) entry which is preliminary data.</text>
</comment>
<dbReference type="GO" id="GO:0005524">
    <property type="term" value="F:ATP binding"/>
    <property type="evidence" value="ECO:0007669"/>
    <property type="project" value="UniProtKB-KW"/>
</dbReference>
<dbReference type="InterPro" id="IPR003594">
    <property type="entry name" value="HATPase_dom"/>
</dbReference>
<evidence type="ECO:0000259" key="2">
    <source>
        <dbReference type="Pfam" id="PF13581"/>
    </source>
</evidence>
<dbReference type="AlphaFoldDB" id="A0A6I4M882"/>
<evidence type="ECO:0000313" key="3">
    <source>
        <dbReference type="EMBL" id="MWA01903.1"/>
    </source>
</evidence>
<feature type="domain" description="Histidine kinase/HSP90-like ATPase" evidence="2">
    <location>
        <begin position="10"/>
        <end position="123"/>
    </location>
</feature>